<evidence type="ECO:0000256" key="1">
    <source>
        <dbReference type="SAM" id="MobiDB-lite"/>
    </source>
</evidence>
<dbReference type="AlphaFoldDB" id="A0A8S9G2J4"/>
<evidence type="ECO:0000313" key="3">
    <source>
        <dbReference type="Proteomes" id="UP000712281"/>
    </source>
</evidence>
<dbReference type="EMBL" id="QGKW02002228">
    <property type="protein sequence ID" value="KAF2538428.1"/>
    <property type="molecule type" value="Genomic_DNA"/>
</dbReference>
<evidence type="ECO:0000313" key="2">
    <source>
        <dbReference type="EMBL" id="KAF2538428.1"/>
    </source>
</evidence>
<gene>
    <name evidence="2" type="ORF">F2Q68_00022363</name>
</gene>
<accession>A0A8S9G2J4</accession>
<name>A0A8S9G2J4_BRACR</name>
<feature type="region of interest" description="Disordered" evidence="1">
    <location>
        <begin position="52"/>
        <end position="86"/>
    </location>
</feature>
<reference evidence="2" key="1">
    <citation type="submission" date="2019-12" db="EMBL/GenBank/DDBJ databases">
        <title>Genome sequencing and annotation of Brassica cretica.</title>
        <authorList>
            <person name="Studholme D.J."/>
            <person name="Sarris P.F."/>
        </authorList>
    </citation>
    <scope>NUCLEOTIDE SEQUENCE</scope>
    <source>
        <strain evidence="2">PFS-001/15</strain>
        <tissue evidence="2">Leaf</tissue>
    </source>
</reference>
<organism evidence="2 3">
    <name type="scientific">Brassica cretica</name>
    <name type="common">Mustard</name>
    <dbReference type="NCBI Taxonomy" id="69181"/>
    <lineage>
        <taxon>Eukaryota</taxon>
        <taxon>Viridiplantae</taxon>
        <taxon>Streptophyta</taxon>
        <taxon>Embryophyta</taxon>
        <taxon>Tracheophyta</taxon>
        <taxon>Spermatophyta</taxon>
        <taxon>Magnoliopsida</taxon>
        <taxon>eudicotyledons</taxon>
        <taxon>Gunneridae</taxon>
        <taxon>Pentapetalae</taxon>
        <taxon>rosids</taxon>
        <taxon>malvids</taxon>
        <taxon>Brassicales</taxon>
        <taxon>Brassicaceae</taxon>
        <taxon>Brassiceae</taxon>
        <taxon>Brassica</taxon>
    </lineage>
</organism>
<comment type="caution">
    <text evidence="2">The sequence shown here is derived from an EMBL/GenBank/DDBJ whole genome shotgun (WGS) entry which is preliminary data.</text>
</comment>
<protein>
    <submittedName>
        <fullName evidence="2">Uncharacterized protein</fullName>
    </submittedName>
</protein>
<proteinExistence type="predicted"/>
<dbReference type="Proteomes" id="UP000712281">
    <property type="component" value="Unassembled WGS sequence"/>
</dbReference>
<sequence>MRLLAVTVTEVIEEGDTVIDDGIDVRDMSDEAIGESMPLVIDRACDVTGFSEEDGRKLEEPAGFAGEAVNDRDDTDGTSWRERRPPLCEDLEAARVGDEGGGMADGMLRVELIGGERAEGVVLVSVGDWMQKHFFVSFQENISR</sequence>